<dbReference type="Proteomes" id="UP000003455">
    <property type="component" value="Chromosome"/>
</dbReference>
<dbReference type="PANTHER" id="PTHR30349:SF64">
    <property type="entry name" value="PROPHAGE INTEGRASE INTD-RELATED"/>
    <property type="match status" value="1"/>
</dbReference>
<keyword evidence="4" id="KW-0233">DNA recombination</keyword>
<evidence type="ECO:0000259" key="7">
    <source>
        <dbReference type="PROSITE" id="PS51900"/>
    </source>
</evidence>
<dbReference type="InterPro" id="IPR011010">
    <property type="entry name" value="DNA_brk_join_enz"/>
</dbReference>
<evidence type="ECO:0000256" key="1">
    <source>
        <dbReference type="ARBA" id="ARBA00008857"/>
    </source>
</evidence>
<feature type="domain" description="Tyr recombinase" evidence="6">
    <location>
        <begin position="184"/>
        <end position="388"/>
    </location>
</feature>
<dbReference type="Gene3D" id="1.10.150.130">
    <property type="match status" value="1"/>
</dbReference>
<reference evidence="8" key="1">
    <citation type="submission" date="2010-05" db="EMBL/GenBank/DDBJ databases">
        <authorList>
            <person name="Muzny D."/>
            <person name="Qin X."/>
            <person name="Buhay C."/>
            <person name="Dugan-Rocha S."/>
            <person name="Ding Y."/>
            <person name="Chen G."/>
            <person name="Hawes A."/>
            <person name="Holder M."/>
            <person name="Jhangiani S."/>
            <person name="Johnson A."/>
            <person name="Khan Z."/>
            <person name="Li Z."/>
            <person name="Liu W."/>
            <person name="Liu X."/>
            <person name="Perez L."/>
            <person name="Shen H."/>
            <person name="Wang Q."/>
            <person name="Watt J."/>
            <person name="Xi L."/>
            <person name="Xin Y."/>
            <person name="Zhou J."/>
            <person name="Deng J."/>
            <person name="Jiang H."/>
            <person name="Liu Y."/>
            <person name="Qu J."/>
            <person name="Song X.-Z."/>
            <person name="Zhang L."/>
            <person name="Villasana D."/>
            <person name="Johnson A."/>
            <person name="Liu J."/>
            <person name="Liyanage D."/>
            <person name="Lorensuhewa L."/>
            <person name="Robinson T."/>
            <person name="Song A."/>
            <person name="Song B.-B."/>
            <person name="Dinh H."/>
            <person name="Thornton R."/>
            <person name="Coyle M."/>
            <person name="Francisco L."/>
            <person name="Jackson L."/>
            <person name="Javaid M."/>
            <person name="Korchina V."/>
            <person name="Kovar C."/>
            <person name="Mata R."/>
            <person name="Mathew T."/>
            <person name="Ngo R."/>
            <person name="Nguyen L."/>
            <person name="Nguyen N."/>
            <person name="Okwuonu G."/>
            <person name="Ongeri F."/>
            <person name="Pham C."/>
            <person name="Simmons D."/>
            <person name="Wilczek-Boney K."/>
            <person name="Hale W."/>
            <person name="Jakkamsetti A."/>
            <person name="Pham P."/>
            <person name="Ruth R."/>
            <person name="San Lucas F."/>
            <person name="Warren J."/>
            <person name="Zhang J."/>
            <person name="Zhao Z."/>
            <person name="Zhou C."/>
            <person name="Zhu D."/>
            <person name="Lee S."/>
            <person name="Bess C."/>
            <person name="Blankenburg K."/>
            <person name="Forbes L."/>
            <person name="Fu Q."/>
            <person name="Gubbala S."/>
            <person name="Hirani K."/>
            <person name="Jayaseelan J.C."/>
            <person name="Lara F."/>
            <person name="Munidasa M."/>
            <person name="Palculict T."/>
            <person name="Patil S."/>
            <person name="Pu L.-L."/>
            <person name="Saada N."/>
            <person name="Tang L."/>
            <person name="Weissenberger G."/>
            <person name="Zhu Y."/>
            <person name="Hemphill L."/>
            <person name="Shang Y."/>
            <person name="Youmans B."/>
            <person name="Ayvaz T."/>
            <person name="Ross M."/>
            <person name="Santibanez J."/>
            <person name="Aqrawi P."/>
            <person name="Gross S."/>
            <person name="Joshi V."/>
            <person name="Fowler G."/>
            <person name="Nazareth L."/>
            <person name="Reid J."/>
            <person name="Worley K."/>
            <person name="Petrosino J."/>
            <person name="Highlander S."/>
            <person name="Gibbs R."/>
        </authorList>
    </citation>
    <scope>NUCLEOTIDE SEQUENCE [LARGE SCALE GENOMIC DNA]</scope>
    <source>
        <strain evidence="8">MN8</strain>
    </source>
</reference>
<proteinExistence type="inferred from homology"/>
<dbReference type="GO" id="GO:0015074">
    <property type="term" value="P:DNA integration"/>
    <property type="evidence" value="ECO:0007669"/>
    <property type="project" value="UniProtKB-KW"/>
</dbReference>
<dbReference type="InterPro" id="IPR010998">
    <property type="entry name" value="Integrase_recombinase_N"/>
</dbReference>
<evidence type="ECO:0000256" key="5">
    <source>
        <dbReference type="PROSITE-ProRule" id="PRU01248"/>
    </source>
</evidence>
<evidence type="ECO:0000256" key="4">
    <source>
        <dbReference type="ARBA" id="ARBA00023172"/>
    </source>
</evidence>
<comment type="similarity">
    <text evidence="1">Belongs to the 'phage' integrase family.</text>
</comment>
<keyword evidence="3 5" id="KW-0238">DNA-binding</keyword>
<evidence type="ECO:0000256" key="2">
    <source>
        <dbReference type="ARBA" id="ARBA00022908"/>
    </source>
</evidence>
<gene>
    <name evidence="8" type="ORF">HMPREF0769_11134</name>
</gene>
<dbReference type="GO" id="GO:0006310">
    <property type="term" value="P:DNA recombination"/>
    <property type="evidence" value="ECO:0007669"/>
    <property type="project" value="UniProtKB-KW"/>
</dbReference>
<dbReference type="InterPro" id="IPR004107">
    <property type="entry name" value="Integrase_SAM-like_N"/>
</dbReference>
<dbReference type="InterPro" id="IPR044068">
    <property type="entry name" value="CB"/>
</dbReference>
<dbReference type="CDD" id="cd01189">
    <property type="entry name" value="INT_ICEBs1_C_like"/>
    <property type="match status" value="1"/>
</dbReference>
<evidence type="ECO:0000313" key="8">
    <source>
        <dbReference type="EMBL" id="EFH95751.1"/>
    </source>
</evidence>
<keyword evidence="2" id="KW-0229">DNA integration</keyword>
<dbReference type="InterPro" id="IPR050090">
    <property type="entry name" value="Tyrosine_recombinase_XerCD"/>
</dbReference>
<dbReference type="PROSITE" id="PS51898">
    <property type="entry name" value="TYR_RECOMBINASE"/>
    <property type="match status" value="1"/>
</dbReference>
<feature type="domain" description="Core-binding (CB)" evidence="7">
    <location>
        <begin position="74"/>
        <end position="154"/>
    </location>
</feature>
<comment type="caution">
    <text evidence="8">The sequence shown here is derived from an EMBL/GenBank/DDBJ whole genome shotgun (WGS) entry which is preliminary data.</text>
</comment>
<dbReference type="Pfam" id="PF14659">
    <property type="entry name" value="Phage_int_SAM_3"/>
    <property type="match status" value="1"/>
</dbReference>
<protein>
    <submittedName>
        <fullName evidence="8">Site-specific recombinase, phage integrase family</fullName>
    </submittedName>
</protein>
<accession>A0A0E1XIZ5</accession>
<dbReference type="AlphaFoldDB" id="A0A0E1XIZ5"/>
<dbReference type="GO" id="GO:0003677">
    <property type="term" value="F:DNA binding"/>
    <property type="evidence" value="ECO:0007669"/>
    <property type="project" value="UniProtKB-UniRule"/>
</dbReference>
<organism evidence="8">
    <name type="scientific">Staphylococcus aureus subsp. aureus MN8</name>
    <dbReference type="NCBI Taxonomy" id="548470"/>
    <lineage>
        <taxon>Bacteria</taxon>
        <taxon>Bacillati</taxon>
        <taxon>Bacillota</taxon>
        <taxon>Bacilli</taxon>
        <taxon>Bacillales</taxon>
        <taxon>Staphylococcaceae</taxon>
        <taxon>Staphylococcus</taxon>
    </lineage>
</organism>
<dbReference type="InterPro" id="IPR028259">
    <property type="entry name" value="AP2-like_int_N"/>
</dbReference>
<evidence type="ECO:0000259" key="6">
    <source>
        <dbReference type="PROSITE" id="PS51898"/>
    </source>
</evidence>
<dbReference type="Pfam" id="PF00589">
    <property type="entry name" value="Phage_integrase"/>
    <property type="match status" value="1"/>
</dbReference>
<dbReference type="PANTHER" id="PTHR30349">
    <property type="entry name" value="PHAGE INTEGRASE-RELATED"/>
    <property type="match status" value="1"/>
</dbReference>
<sequence length="402" mass="47024">MIFLKNINRGDQMASYEKRGNTWRYRISLGKDAETGKYKYISNSGFKRKSDAKHHAEMVERQLRNGDYIAPSTSTFKQVADDWISQYANEVKVSSVRAREKAINHAIERFNNKPIQTINKHEYQRFVNDISAQYSKNYVDSIIASTNMIFKYAYDMKLIRIMPSEGIKRPKKKISVEELEDTEIHKKFLEKDELFQFLEVAKNHHSPQNSFEVFCTLAYTGMRAGELLALKWSDIDFENNTINITKTYYNPNNNKKQFQILTPKTESSIGKISVDPHVIKLLKNYKTDVQDTWKNELYVDNNFVFTDVNGYPLVIKKLQLWIKAILKKTDITNKQISTHSFRHTHCALLIEAGVHIKEIQERLRHKDINTTMNIYAKITNSYKKDASQKFSKLMENVSKDLF</sequence>
<dbReference type="InterPro" id="IPR013762">
    <property type="entry name" value="Integrase-like_cat_sf"/>
</dbReference>
<dbReference type="PROSITE" id="PS51900">
    <property type="entry name" value="CB"/>
    <property type="match status" value="1"/>
</dbReference>
<dbReference type="HOGENOM" id="CLU_027562_17_6_9"/>
<dbReference type="Gene3D" id="1.10.443.10">
    <property type="entry name" value="Intergrase catalytic core"/>
    <property type="match status" value="1"/>
</dbReference>
<dbReference type="Pfam" id="PF14657">
    <property type="entry name" value="Arm-DNA-bind_4"/>
    <property type="match status" value="1"/>
</dbReference>
<dbReference type="EMBL" id="ACJA02000002">
    <property type="protein sequence ID" value="EFH95751.1"/>
    <property type="molecule type" value="Genomic_DNA"/>
</dbReference>
<name>A0A0E1XIZ5_STAAU</name>
<dbReference type="SUPFAM" id="SSF56349">
    <property type="entry name" value="DNA breaking-rejoining enzymes"/>
    <property type="match status" value="1"/>
</dbReference>
<evidence type="ECO:0000256" key="3">
    <source>
        <dbReference type="ARBA" id="ARBA00023125"/>
    </source>
</evidence>
<dbReference type="InterPro" id="IPR002104">
    <property type="entry name" value="Integrase_catalytic"/>
</dbReference>